<protein>
    <submittedName>
        <fullName evidence="2">Uncharacterized protein</fullName>
    </submittedName>
</protein>
<feature type="region of interest" description="Disordered" evidence="1">
    <location>
        <begin position="52"/>
        <end position="84"/>
    </location>
</feature>
<evidence type="ECO:0000313" key="2">
    <source>
        <dbReference type="EMBL" id="USY17958.1"/>
    </source>
</evidence>
<keyword evidence="3" id="KW-1185">Reference proteome</keyword>
<accession>A0ABY5D346</accession>
<reference evidence="2" key="1">
    <citation type="submission" date="2022-06" db="EMBL/GenBank/DDBJ databases">
        <authorList>
            <person name="Ping M."/>
        </authorList>
    </citation>
    <scope>NUCLEOTIDE SEQUENCE</scope>
    <source>
        <strain evidence="2">JCM11759T</strain>
    </source>
</reference>
<evidence type="ECO:0000313" key="3">
    <source>
        <dbReference type="Proteomes" id="UP001055940"/>
    </source>
</evidence>
<evidence type="ECO:0000256" key="1">
    <source>
        <dbReference type="SAM" id="MobiDB-lite"/>
    </source>
</evidence>
<gene>
    <name evidence="2" type="ORF">NE857_21830</name>
</gene>
<proteinExistence type="predicted"/>
<name>A0ABY5D346_9ACTN</name>
<dbReference type="EMBL" id="CP099837">
    <property type="protein sequence ID" value="USY17958.1"/>
    <property type="molecule type" value="Genomic_DNA"/>
</dbReference>
<organism evidence="2 3">
    <name type="scientific">Nocardiopsis exhalans</name>
    <dbReference type="NCBI Taxonomy" id="163604"/>
    <lineage>
        <taxon>Bacteria</taxon>
        <taxon>Bacillati</taxon>
        <taxon>Actinomycetota</taxon>
        <taxon>Actinomycetes</taxon>
        <taxon>Streptosporangiales</taxon>
        <taxon>Nocardiopsidaceae</taxon>
        <taxon>Nocardiopsis</taxon>
    </lineage>
</organism>
<sequence length="84" mass="8818">MSSKSYQLGQKWIGRAEDAWNQIGTELEACERASAAALIASAHFAAAAAEWSDPEVATSSLEPVPDPDGGSAVTYGPWPQPGQE</sequence>
<dbReference type="Proteomes" id="UP001055940">
    <property type="component" value="Chromosome"/>
</dbReference>
<dbReference type="RefSeq" id="WP_254417448.1">
    <property type="nucleotide sequence ID" value="NZ_BAAAJB010000011.1"/>
</dbReference>